<dbReference type="AlphaFoldDB" id="A0A382HQD3"/>
<dbReference type="SUPFAM" id="SSF63829">
    <property type="entry name" value="Calcium-dependent phosphotriesterase"/>
    <property type="match status" value="1"/>
</dbReference>
<gene>
    <name evidence="1" type="ORF">METZ01_LOCUS242176</name>
</gene>
<proteinExistence type="predicted"/>
<reference evidence="1" key="1">
    <citation type="submission" date="2018-05" db="EMBL/GenBank/DDBJ databases">
        <authorList>
            <person name="Lanie J.A."/>
            <person name="Ng W.-L."/>
            <person name="Kazmierczak K.M."/>
            <person name="Andrzejewski T.M."/>
            <person name="Davidsen T.M."/>
            <person name="Wayne K.J."/>
            <person name="Tettelin H."/>
            <person name="Glass J.I."/>
            <person name="Rusch D."/>
            <person name="Podicherti R."/>
            <person name="Tsui H.-C.T."/>
            <person name="Winkler M.E."/>
        </authorList>
    </citation>
    <scope>NUCLEOTIDE SEQUENCE</scope>
</reference>
<evidence type="ECO:0000313" key="1">
    <source>
        <dbReference type="EMBL" id="SVB89322.1"/>
    </source>
</evidence>
<protein>
    <recommendedName>
        <fullName evidence="2">SMP-30/Gluconolactonase/LRE-like region domain-containing protein</fullName>
    </recommendedName>
</protein>
<accession>A0A382HQD3</accession>
<feature type="non-terminal residue" evidence="1">
    <location>
        <position position="366"/>
    </location>
</feature>
<sequence length="366" mass="40363">MNESPIREIGIPVKSVNWVRLHPGHGESEQPCLYATMGQQADNLFVLQIDPITGNLQQFLSKVPNSNYPTATYMSREGKLYIGAAYAGHLLCFDPKANTLSDLGEINPGKATFPCRIDQDAEGRLWIGSYGTADLACYDPQTNTFIRYGRMNDVDMYNYPLVNEDGTVACLIRQTQPHVVLFDPQTGNKKVVGPVTTQGEDTIDLQKGEDGNLYIISSLGDFQIVADQAVPVNEIVNPLSQPTLPDGSTFGFADASDQIYRELKITAPDGNSRVFKLDYKVSGSDVFYLHEGADGCIYGSSILPLHLFRYDRKKAQLVDLGRCSSATGEAYSMANLGRNLYISSYPAAKVSVYDPNRLYHFGDQPE</sequence>
<organism evidence="1">
    <name type="scientific">marine metagenome</name>
    <dbReference type="NCBI Taxonomy" id="408172"/>
    <lineage>
        <taxon>unclassified sequences</taxon>
        <taxon>metagenomes</taxon>
        <taxon>ecological metagenomes</taxon>
    </lineage>
</organism>
<name>A0A382HQD3_9ZZZZ</name>
<dbReference type="EMBL" id="UINC01062568">
    <property type="protein sequence ID" value="SVB89322.1"/>
    <property type="molecule type" value="Genomic_DNA"/>
</dbReference>
<dbReference type="InterPro" id="IPR015943">
    <property type="entry name" value="WD40/YVTN_repeat-like_dom_sf"/>
</dbReference>
<dbReference type="Gene3D" id="2.130.10.10">
    <property type="entry name" value="YVTN repeat-like/Quinoprotein amine dehydrogenase"/>
    <property type="match status" value="1"/>
</dbReference>
<evidence type="ECO:0008006" key="2">
    <source>
        <dbReference type="Google" id="ProtNLM"/>
    </source>
</evidence>